<comment type="subcellular location">
    <subcellularLocation>
        <location evidence="1">Membrane</location>
    </subcellularLocation>
</comment>
<proteinExistence type="predicted"/>
<evidence type="ECO:0000256" key="3">
    <source>
        <dbReference type="ARBA" id="ARBA00022729"/>
    </source>
</evidence>
<keyword evidence="3" id="KW-0732">Signal</keyword>
<evidence type="ECO:0000313" key="8">
    <source>
        <dbReference type="Proteomes" id="UP000828390"/>
    </source>
</evidence>
<accession>A0A9D3YJB5</accession>
<dbReference type="Gene3D" id="3.40.50.10140">
    <property type="entry name" value="Toll/interleukin-1 receptor homology (TIR) domain"/>
    <property type="match status" value="1"/>
</dbReference>
<evidence type="ECO:0000256" key="5">
    <source>
        <dbReference type="ARBA" id="ARBA00023136"/>
    </source>
</evidence>
<reference evidence="7" key="2">
    <citation type="submission" date="2020-11" db="EMBL/GenBank/DDBJ databases">
        <authorList>
            <person name="McCartney M.A."/>
            <person name="Auch B."/>
            <person name="Kono T."/>
            <person name="Mallez S."/>
            <person name="Becker A."/>
            <person name="Gohl D.M."/>
            <person name="Silverstein K.A.T."/>
            <person name="Koren S."/>
            <person name="Bechman K.B."/>
            <person name="Herman A."/>
            <person name="Abrahante J.E."/>
            <person name="Garbe J."/>
        </authorList>
    </citation>
    <scope>NUCLEOTIDE SEQUENCE</scope>
    <source>
        <strain evidence="7">Duluth1</strain>
        <tissue evidence="7">Whole animal</tissue>
    </source>
</reference>
<comment type="caution">
    <text evidence="7">The sequence shown here is derived from an EMBL/GenBank/DDBJ whole genome shotgun (WGS) entry which is preliminary data.</text>
</comment>
<evidence type="ECO:0000313" key="7">
    <source>
        <dbReference type="EMBL" id="KAH3699521.1"/>
    </source>
</evidence>
<dbReference type="InterPro" id="IPR000157">
    <property type="entry name" value="TIR_dom"/>
</dbReference>
<dbReference type="Pfam" id="PF01582">
    <property type="entry name" value="TIR"/>
    <property type="match status" value="1"/>
</dbReference>
<dbReference type="SUPFAM" id="SSF52200">
    <property type="entry name" value="Toll/Interleukin receptor TIR domain"/>
    <property type="match status" value="1"/>
</dbReference>
<evidence type="ECO:0000256" key="4">
    <source>
        <dbReference type="ARBA" id="ARBA00022989"/>
    </source>
</evidence>
<dbReference type="PANTHER" id="PTHR24365">
    <property type="entry name" value="TOLL-LIKE RECEPTOR"/>
    <property type="match status" value="1"/>
</dbReference>
<organism evidence="7 8">
    <name type="scientific">Dreissena polymorpha</name>
    <name type="common">Zebra mussel</name>
    <name type="synonym">Mytilus polymorpha</name>
    <dbReference type="NCBI Taxonomy" id="45954"/>
    <lineage>
        <taxon>Eukaryota</taxon>
        <taxon>Metazoa</taxon>
        <taxon>Spiralia</taxon>
        <taxon>Lophotrochozoa</taxon>
        <taxon>Mollusca</taxon>
        <taxon>Bivalvia</taxon>
        <taxon>Autobranchia</taxon>
        <taxon>Heteroconchia</taxon>
        <taxon>Euheterodonta</taxon>
        <taxon>Imparidentia</taxon>
        <taxon>Neoheterodontei</taxon>
        <taxon>Myida</taxon>
        <taxon>Dreissenoidea</taxon>
        <taxon>Dreissenidae</taxon>
        <taxon>Dreissena</taxon>
    </lineage>
</organism>
<protein>
    <recommendedName>
        <fullName evidence="6">TIR domain-containing protein</fullName>
    </recommendedName>
</protein>
<keyword evidence="8" id="KW-1185">Reference proteome</keyword>
<keyword evidence="5" id="KW-0472">Membrane</keyword>
<feature type="domain" description="TIR" evidence="6">
    <location>
        <begin position="21"/>
        <end position="113"/>
    </location>
</feature>
<dbReference type="PROSITE" id="PS50104">
    <property type="entry name" value="TIR"/>
    <property type="match status" value="1"/>
</dbReference>
<sequence>MSRKRFFGYRRLPDYTLIENYRFDAFISYAEDNFRFILDEVIPRLEAENVSLCLHQRDFLPGNAISDNIIHAIQSSRKPSSSCQKRFEGANGAIMNTTWREWIAYTRGKTACV</sequence>
<dbReference type="GO" id="GO:0007165">
    <property type="term" value="P:signal transduction"/>
    <property type="evidence" value="ECO:0007669"/>
    <property type="project" value="InterPro"/>
</dbReference>
<dbReference type="EMBL" id="JAIWYP010000015">
    <property type="protein sequence ID" value="KAH3699521.1"/>
    <property type="molecule type" value="Genomic_DNA"/>
</dbReference>
<dbReference type="AlphaFoldDB" id="A0A9D3YJB5"/>
<evidence type="ECO:0000256" key="2">
    <source>
        <dbReference type="ARBA" id="ARBA00022692"/>
    </source>
</evidence>
<keyword evidence="4" id="KW-1133">Transmembrane helix</keyword>
<evidence type="ECO:0000259" key="6">
    <source>
        <dbReference type="PROSITE" id="PS50104"/>
    </source>
</evidence>
<dbReference type="GO" id="GO:0038023">
    <property type="term" value="F:signaling receptor activity"/>
    <property type="evidence" value="ECO:0007669"/>
    <property type="project" value="TreeGrafter"/>
</dbReference>
<name>A0A9D3YJB5_DREPO</name>
<keyword evidence="2" id="KW-0812">Transmembrane</keyword>
<dbReference type="GO" id="GO:0005886">
    <property type="term" value="C:plasma membrane"/>
    <property type="evidence" value="ECO:0007669"/>
    <property type="project" value="TreeGrafter"/>
</dbReference>
<reference evidence="7" key="1">
    <citation type="journal article" date="2019" name="bioRxiv">
        <title>The Genome of the Zebra Mussel, Dreissena polymorpha: A Resource for Invasive Species Research.</title>
        <authorList>
            <person name="McCartney M.A."/>
            <person name="Auch B."/>
            <person name="Kono T."/>
            <person name="Mallez S."/>
            <person name="Zhang Y."/>
            <person name="Obille A."/>
            <person name="Becker A."/>
            <person name="Abrahante J.E."/>
            <person name="Garbe J."/>
            <person name="Badalamenti J.P."/>
            <person name="Herman A."/>
            <person name="Mangelson H."/>
            <person name="Liachko I."/>
            <person name="Sullivan S."/>
            <person name="Sone E.D."/>
            <person name="Koren S."/>
            <person name="Silverstein K.A.T."/>
            <person name="Beckman K.B."/>
            <person name="Gohl D.M."/>
        </authorList>
    </citation>
    <scope>NUCLEOTIDE SEQUENCE</scope>
    <source>
        <strain evidence="7">Duluth1</strain>
        <tissue evidence="7">Whole animal</tissue>
    </source>
</reference>
<gene>
    <name evidence="7" type="ORF">DPMN_074477</name>
</gene>
<evidence type="ECO:0000256" key="1">
    <source>
        <dbReference type="ARBA" id="ARBA00004370"/>
    </source>
</evidence>
<dbReference type="Proteomes" id="UP000828390">
    <property type="component" value="Unassembled WGS sequence"/>
</dbReference>
<dbReference type="InterPro" id="IPR035897">
    <property type="entry name" value="Toll_tir_struct_dom_sf"/>
</dbReference>
<dbReference type="PANTHER" id="PTHR24365:SF541">
    <property type="entry name" value="PROTEIN TOLL-RELATED"/>
    <property type="match status" value="1"/>
</dbReference>